<dbReference type="Proteomes" id="UP001157974">
    <property type="component" value="Unassembled WGS sequence"/>
</dbReference>
<keyword evidence="4" id="KW-1185">Reference proteome</keyword>
<dbReference type="GO" id="GO:0005096">
    <property type="term" value="F:GTPase activator activity"/>
    <property type="evidence" value="ECO:0007669"/>
    <property type="project" value="TreeGrafter"/>
</dbReference>
<accession>A0AAV8UKD3</accession>
<gene>
    <name evidence="3" type="ORF">NDN08_006282</name>
</gene>
<evidence type="ECO:0000256" key="1">
    <source>
        <dbReference type="SAM" id="MobiDB-lite"/>
    </source>
</evidence>
<reference evidence="3 4" key="1">
    <citation type="journal article" date="2023" name="Nat. Commun.">
        <title>Origin of minicircular mitochondrial genomes in red algae.</title>
        <authorList>
            <person name="Lee Y."/>
            <person name="Cho C.H."/>
            <person name="Lee Y.M."/>
            <person name="Park S.I."/>
            <person name="Yang J.H."/>
            <person name="West J.A."/>
            <person name="Bhattacharya D."/>
            <person name="Yoon H.S."/>
        </authorList>
    </citation>
    <scope>NUCLEOTIDE SEQUENCE [LARGE SCALE GENOMIC DNA]</scope>
    <source>
        <strain evidence="3 4">CCMP1338</strain>
        <tissue evidence="3">Whole cell</tissue>
    </source>
</reference>
<dbReference type="Gene3D" id="1.10.8.270">
    <property type="entry name" value="putative rabgap domain of human tbc1 domain family member 14 like domains"/>
    <property type="match status" value="1"/>
</dbReference>
<feature type="domain" description="Rab-GAP TBC" evidence="2">
    <location>
        <begin position="155"/>
        <end position="386"/>
    </location>
</feature>
<dbReference type="Gene3D" id="1.10.472.80">
    <property type="entry name" value="Ypt/Rab-GAP domain of gyp1p, domain 3"/>
    <property type="match status" value="1"/>
</dbReference>
<dbReference type="PANTHER" id="PTHR22957">
    <property type="entry name" value="TBC1 DOMAIN FAMILY MEMBER GTPASE-ACTIVATING PROTEIN"/>
    <property type="match status" value="1"/>
</dbReference>
<dbReference type="FunFam" id="1.10.472.80:FF:000001">
    <property type="entry name" value="TBC1 domain family member 22B"/>
    <property type="match status" value="1"/>
</dbReference>
<dbReference type="AlphaFoldDB" id="A0AAV8UKD3"/>
<organism evidence="3 4">
    <name type="scientific">Rhodosorus marinus</name>
    <dbReference type="NCBI Taxonomy" id="101924"/>
    <lineage>
        <taxon>Eukaryota</taxon>
        <taxon>Rhodophyta</taxon>
        <taxon>Stylonematophyceae</taxon>
        <taxon>Stylonematales</taxon>
        <taxon>Stylonemataceae</taxon>
        <taxon>Rhodosorus</taxon>
    </lineage>
</organism>
<protein>
    <recommendedName>
        <fullName evidence="2">Rab-GAP TBC domain-containing protein</fullName>
    </recommendedName>
</protein>
<dbReference type="InterPro" id="IPR035969">
    <property type="entry name" value="Rab-GAP_TBC_sf"/>
</dbReference>
<comment type="caution">
    <text evidence="3">The sequence shown here is derived from an EMBL/GenBank/DDBJ whole genome shotgun (WGS) entry which is preliminary data.</text>
</comment>
<dbReference type="SUPFAM" id="SSF47923">
    <property type="entry name" value="Ypt/Rab-GAP domain of gyp1p"/>
    <property type="match status" value="2"/>
</dbReference>
<dbReference type="SMART" id="SM00164">
    <property type="entry name" value="TBC"/>
    <property type="match status" value="1"/>
</dbReference>
<dbReference type="PANTHER" id="PTHR22957:SF26">
    <property type="entry name" value="LD44506P"/>
    <property type="match status" value="1"/>
</dbReference>
<dbReference type="Pfam" id="PF00566">
    <property type="entry name" value="RabGAP-TBC"/>
    <property type="match status" value="1"/>
</dbReference>
<dbReference type="FunFam" id="1.10.8.270:FF:000028">
    <property type="entry name" value="TBC domain containing protein"/>
    <property type="match status" value="1"/>
</dbReference>
<evidence type="ECO:0000259" key="2">
    <source>
        <dbReference type="PROSITE" id="PS50086"/>
    </source>
</evidence>
<dbReference type="InterPro" id="IPR000195">
    <property type="entry name" value="Rab-GAP-TBC_dom"/>
</dbReference>
<name>A0AAV8UKD3_9RHOD</name>
<sequence length="457" mass="52797">METSVESESRRRMVSKVPGHVRRIEVDVNWFELAGIADRSGKVASYQCDADAGIASDSAKSAPEGLDDAAPIQPVQKPVTSLVVTDEEGADQAPVQAQEPDDQESQHELGRRLEVGDSGADHTEQASELKSTLAGLLGEETTIELDKLKRLAWKGLEDETRPMTWKLLLNYLPVNASRREETLYMKRTSYRHAVDQYWKASDWSPDEEAVFRQISVDIPRTCPDHKLFHVRQVQEILQRILFVWALKHPASGYVQGMNDLVSPFVYVFLLEQYEAKAEGGLLSRRSVEDAFSEEQLFYAEADSYWCLTALLETIQDYFTFSQPGIQKRVAYLEDFVQRVDPALREHLQKENLQFLQFSFRWLNCLLMRELPFELMVRVWDTYMSEPDGFAVFHVYVCAALLARFSDELREMDFQELVMFLQNLPTKNWTRNDVEMLLSQAFMWRTIFDDKQFSKDLK</sequence>
<dbReference type="EMBL" id="JAMWBK010000008">
    <property type="protein sequence ID" value="KAJ8902965.1"/>
    <property type="molecule type" value="Genomic_DNA"/>
</dbReference>
<feature type="region of interest" description="Disordered" evidence="1">
    <location>
        <begin position="56"/>
        <end position="109"/>
    </location>
</feature>
<proteinExistence type="predicted"/>
<evidence type="ECO:0000313" key="3">
    <source>
        <dbReference type="EMBL" id="KAJ8902965.1"/>
    </source>
</evidence>
<dbReference type="PROSITE" id="PS50086">
    <property type="entry name" value="TBC_RABGAP"/>
    <property type="match status" value="1"/>
</dbReference>
<dbReference type="Gene3D" id="1.10.10.750">
    <property type="entry name" value="Ypt/Rab-GAP domain of gyp1p, domain 1"/>
    <property type="match status" value="1"/>
</dbReference>
<evidence type="ECO:0000313" key="4">
    <source>
        <dbReference type="Proteomes" id="UP001157974"/>
    </source>
</evidence>